<dbReference type="InterPro" id="IPR010982">
    <property type="entry name" value="Lambda_DNA-bd_dom_sf"/>
</dbReference>
<dbReference type="SMART" id="SM00382">
    <property type="entry name" value="AAA"/>
    <property type="match status" value="1"/>
</dbReference>
<name>A0A4Z0GQ46_9BACL</name>
<evidence type="ECO:0000259" key="4">
    <source>
        <dbReference type="SMART" id="SM00382"/>
    </source>
</evidence>
<proteinExistence type="inferred from homology"/>
<dbReference type="OrthoDB" id="9806903at2"/>
<accession>A0A4Z0GQ46</accession>
<dbReference type="Pfam" id="PF13412">
    <property type="entry name" value="HTH_24"/>
    <property type="match status" value="1"/>
</dbReference>
<evidence type="ECO:0000256" key="2">
    <source>
        <dbReference type="ARBA" id="ARBA00022741"/>
    </source>
</evidence>
<comment type="similarity">
    <text evidence="1">Belongs to the AAA ATPase family.</text>
</comment>
<keyword evidence="3" id="KW-0067">ATP-binding</keyword>
<comment type="caution">
    <text evidence="5">The sequence shown here is derived from an EMBL/GenBank/DDBJ whole genome shotgun (WGS) entry which is preliminary data.</text>
</comment>
<dbReference type="GO" id="GO:0003677">
    <property type="term" value="F:DNA binding"/>
    <property type="evidence" value="ECO:0007669"/>
    <property type="project" value="InterPro"/>
</dbReference>
<evidence type="ECO:0000256" key="1">
    <source>
        <dbReference type="ARBA" id="ARBA00006914"/>
    </source>
</evidence>
<dbReference type="Gene3D" id="3.40.50.300">
    <property type="entry name" value="P-loop containing nucleotide triphosphate hydrolases"/>
    <property type="match status" value="1"/>
</dbReference>
<gene>
    <name evidence="5" type="ORF">E4665_07085</name>
</gene>
<reference evidence="5 6" key="1">
    <citation type="journal article" date="2015" name="Int. J. Syst. Evol. Microbiol.">
        <title>Sporolactobacillus shoreae sp. nov. and Sporolactobacillus spathodeae sp. nov., two spore-forming lactic acid bacteria isolated from tree barks in Thailand.</title>
        <authorList>
            <person name="Thamacharoensuk T."/>
            <person name="Kitahara M."/>
            <person name="Ohkuma M."/>
            <person name="Thongchul N."/>
            <person name="Tanasupawat S."/>
        </authorList>
    </citation>
    <scope>NUCLEOTIDE SEQUENCE [LARGE SCALE GENOMIC DNA]</scope>
    <source>
        <strain evidence="5 6">BK92</strain>
    </source>
</reference>
<dbReference type="GO" id="GO:0005524">
    <property type="term" value="F:ATP binding"/>
    <property type="evidence" value="ECO:0007669"/>
    <property type="project" value="UniProtKB-KW"/>
</dbReference>
<protein>
    <submittedName>
        <fullName evidence="5">AAA family ATPase</fullName>
    </submittedName>
</protein>
<dbReference type="RefSeq" id="WP_135348100.1">
    <property type="nucleotide sequence ID" value="NZ_SRJD01000006.1"/>
</dbReference>
<dbReference type="SUPFAM" id="SSF47413">
    <property type="entry name" value="lambda repressor-like DNA-binding domains"/>
    <property type="match status" value="1"/>
</dbReference>
<evidence type="ECO:0000256" key="3">
    <source>
        <dbReference type="ARBA" id="ARBA00022840"/>
    </source>
</evidence>
<dbReference type="InterPro" id="IPR027417">
    <property type="entry name" value="P-loop_NTPase"/>
</dbReference>
<keyword evidence="2" id="KW-0547">Nucleotide-binding</keyword>
<dbReference type="CDD" id="cd19481">
    <property type="entry name" value="RecA-like_protease"/>
    <property type="match status" value="1"/>
</dbReference>
<dbReference type="InterPro" id="IPR003593">
    <property type="entry name" value="AAA+_ATPase"/>
</dbReference>
<sequence length="368" mass="41339">MNTVLKHLPTLIRASLDGEKRTVELSTLSIIRKLKKEEPQLSSELAKILATYNAGAPMTRSMGIDPPPVDKDSFMSLVNISDQSEFDEIVVLNPALNNLISNFLKEREAIAKLIANDVKPPNSILFYGPPGVGKTLLSKYIAHKLRLPLISLDLSSAISSYLGSTGKNLKKVLEYGKSAPSVLLLDEFDAVAKRRDDPSDLGELKRIVNVLLKELEEWPYQSIIIAATNHPEFLDKAIWRRFDIKIEISYPDEGERIKLWDVYLNKKNVIKIDSLFLTTIAKSFEQLSPSDIKQISERVLRQVLVENVDPIENLISQLKELGKQDSTLFNKIMVKNLKEVYKAKISQAKIAKMLGISPSTVSHHLKSK</sequence>
<evidence type="ECO:0000313" key="6">
    <source>
        <dbReference type="Proteomes" id="UP000298347"/>
    </source>
</evidence>
<dbReference type="SUPFAM" id="SSF52540">
    <property type="entry name" value="P-loop containing nucleoside triphosphate hydrolases"/>
    <property type="match status" value="1"/>
</dbReference>
<dbReference type="InterPro" id="IPR003959">
    <property type="entry name" value="ATPase_AAA_core"/>
</dbReference>
<dbReference type="Proteomes" id="UP000298347">
    <property type="component" value="Unassembled WGS sequence"/>
</dbReference>
<dbReference type="AlphaFoldDB" id="A0A4Z0GQ46"/>
<keyword evidence="6" id="KW-1185">Reference proteome</keyword>
<dbReference type="Pfam" id="PF00004">
    <property type="entry name" value="AAA"/>
    <property type="match status" value="1"/>
</dbReference>
<dbReference type="InterPro" id="IPR050221">
    <property type="entry name" value="26S_Proteasome_ATPase"/>
</dbReference>
<feature type="domain" description="AAA+ ATPase" evidence="4">
    <location>
        <begin position="120"/>
        <end position="252"/>
    </location>
</feature>
<dbReference type="PANTHER" id="PTHR23073">
    <property type="entry name" value="26S PROTEASOME REGULATORY SUBUNIT"/>
    <property type="match status" value="1"/>
</dbReference>
<dbReference type="GO" id="GO:0016887">
    <property type="term" value="F:ATP hydrolysis activity"/>
    <property type="evidence" value="ECO:0007669"/>
    <property type="project" value="InterPro"/>
</dbReference>
<evidence type="ECO:0000313" key="5">
    <source>
        <dbReference type="EMBL" id="TGA98621.1"/>
    </source>
</evidence>
<organism evidence="5 6">
    <name type="scientific">Sporolactobacillus shoreae</name>
    <dbReference type="NCBI Taxonomy" id="1465501"/>
    <lineage>
        <taxon>Bacteria</taxon>
        <taxon>Bacillati</taxon>
        <taxon>Bacillota</taxon>
        <taxon>Bacilli</taxon>
        <taxon>Bacillales</taxon>
        <taxon>Sporolactobacillaceae</taxon>
        <taxon>Sporolactobacillus</taxon>
    </lineage>
</organism>
<dbReference type="Gene3D" id="1.10.10.60">
    <property type="entry name" value="Homeodomain-like"/>
    <property type="match status" value="1"/>
</dbReference>
<dbReference type="EMBL" id="SRJD01000006">
    <property type="protein sequence ID" value="TGA98621.1"/>
    <property type="molecule type" value="Genomic_DNA"/>
</dbReference>